<dbReference type="InterPro" id="IPR050490">
    <property type="entry name" value="Bact_solute-bd_prot1"/>
</dbReference>
<dbReference type="Proteomes" id="UP001580346">
    <property type="component" value="Unassembled WGS sequence"/>
</dbReference>
<protein>
    <submittedName>
        <fullName evidence="2">ABC transporter substrate-binding protein</fullName>
    </submittedName>
</protein>
<reference evidence="2 3" key="1">
    <citation type="submission" date="2024-09" db="EMBL/GenBank/DDBJ databases">
        <title>Paenibacillus zeirhizospherea sp. nov., isolated from surface of the maize (Zea mays) roots in a horticulture field, Hungary.</title>
        <authorList>
            <person name="Marton D."/>
            <person name="Farkas M."/>
            <person name="Bedics A."/>
            <person name="Toth E."/>
            <person name="Tancsics A."/>
            <person name="Boka K."/>
            <person name="Maroti G."/>
            <person name="Kriszt B."/>
            <person name="Cserhati M."/>
        </authorList>
    </citation>
    <scope>NUCLEOTIDE SEQUENCE [LARGE SCALE GENOMIC DNA]</scope>
    <source>
        <strain evidence="2 3">KCTC 33519</strain>
    </source>
</reference>
<dbReference type="PANTHER" id="PTHR43649">
    <property type="entry name" value="ARABINOSE-BINDING PROTEIN-RELATED"/>
    <property type="match status" value="1"/>
</dbReference>
<accession>A0ABV5AQL2</accession>
<dbReference type="EMBL" id="JBHHMI010000004">
    <property type="protein sequence ID" value="MFB5266491.1"/>
    <property type="molecule type" value="Genomic_DNA"/>
</dbReference>
<dbReference type="SUPFAM" id="SSF53850">
    <property type="entry name" value="Periplasmic binding protein-like II"/>
    <property type="match status" value="1"/>
</dbReference>
<evidence type="ECO:0000256" key="1">
    <source>
        <dbReference type="SAM" id="SignalP"/>
    </source>
</evidence>
<feature type="chain" id="PRO_5047105384" evidence="1">
    <location>
        <begin position="31"/>
        <end position="564"/>
    </location>
</feature>
<dbReference type="Gene3D" id="3.40.190.10">
    <property type="entry name" value="Periplasmic binding protein-like II"/>
    <property type="match status" value="2"/>
</dbReference>
<comment type="caution">
    <text evidence="2">The sequence shown here is derived from an EMBL/GenBank/DDBJ whole genome shotgun (WGS) entry which is preliminary data.</text>
</comment>
<name>A0ABV5AQL2_9BACL</name>
<sequence>MTKVKAMRRFSAVLLSSLLLAAAGCGSPEAASNTQDDPNDTSPLTLTYFSGEGSANWNNMQDDIGKEITKKTGVTVDAEFAVNGSGQDKFALMIASGDYPDMVYPKDSVGKLVDAGALIDLTDLIDQYGPNIKKVYGEYFNRIKYSLDDPAIYTIPTNLGVDHIAFETVGGFELQHQALEKLGYPEIRTVKDFEDALRTYKEKYPTTNGQPTIPLSLDADDWKIMITVTNPAVQATGAPNDGEYYIDPETHEAILHYRRPEEREYFRWLNRMYNEGLLDPETFVQKSDQYKAKIASGRVIGLIDQKWNYEDAENALKAAGKDEHTYAHFPVTMSEEYDDPSFQSIGFDTAYGIGITVDNKNPVRTIKFLDYLASEEGQILRNWGIEGKHYNMENGKRVVPPDVQERKNNDNLNFQKEVGVGLYWSWGPHYGDGVKDSTGNYFTTLYPEMITANYSEAEKKSLKAYNITMWKDLFKSEEDFPVKEWGAAYNMPVPTDTDYNVIYQKSQDIVRKRIPEAILAPKDQFDTIYDTMLKEFDEAGVPEAEKTYTQLIKNRLQLWNGDSK</sequence>
<dbReference type="CDD" id="cd13582">
    <property type="entry name" value="PBP2_AlgQ_like_3"/>
    <property type="match status" value="1"/>
</dbReference>
<evidence type="ECO:0000313" key="3">
    <source>
        <dbReference type="Proteomes" id="UP001580346"/>
    </source>
</evidence>
<feature type="signal peptide" evidence="1">
    <location>
        <begin position="1"/>
        <end position="30"/>
    </location>
</feature>
<dbReference type="PANTHER" id="PTHR43649:SF12">
    <property type="entry name" value="DIACETYLCHITOBIOSE BINDING PROTEIN DASA"/>
    <property type="match status" value="1"/>
</dbReference>
<evidence type="ECO:0000313" key="2">
    <source>
        <dbReference type="EMBL" id="MFB5266491.1"/>
    </source>
</evidence>
<dbReference type="PROSITE" id="PS51257">
    <property type="entry name" value="PROKAR_LIPOPROTEIN"/>
    <property type="match status" value="1"/>
</dbReference>
<gene>
    <name evidence="2" type="ORF">ACE41H_06805</name>
</gene>
<keyword evidence="3" id="KW-1185">Reference proteome</keyword>
<dbReference type="Pfam" id="PF01547">
    <property type="entry name" value="SBP_bac_1"/>
    <property type="match status" value="1"/>
</dbReference>
<dbReference type="InterPro" id="IPR006059">
    <property type="entry name" value="SBP"/>
</dbReference>
<organism evidence="2 3">
    <name type="scientific">Paenibacillus enshidis</name>
    <dbReference type="NCBI Taxonomy" id="1458439"/>
    <lineage>
        <taxon>Bacteria</taxon>
        <taxon>Bacillati</taxon>
        <taxon>Bacillota</taxon>
        <taxon>Bacilli</taxon>
        <taxon>Bacillales</taxon>
        <taxon>Paenibacillaceae</taxon>
        <taxon>Paenibacillus</taxon>
    </lineage>
</organism>
<proteinExistence type="predicted"/>
<keyword evidence="1" id="KW-0732">Signal</keyword>
<dbReference type="RefSeq" id="WP_375354224.1">
    <property type="nucleotide sequence ID" value="NZ_JBHHMI010000004.1"/>
</dbReference>